<keyword evidence="2" id="KW-1185">Reference proteome</keyword>
<name>A0ABV8IQJ4_9ACTN</name>
<evidence type="ECO:0008006" key="3">
    <source>
        <dbReference type="Google" id="ProtNLM"/>
    </source>
</evidence>
<dbReference type="RefSeq" id="WP_378066925.1">
    <property type="nucleotide sequence ID" value="NZ_JBHSBL010000013.1"/>
</dbReference>
<protein>
    <recommendedName>
        <fullName evidence="3">DUF1877 family protein</fullName>
    </recommendedName>
</protein>
<organism evidence="1 2">
    <name type="scientific">Actinoplanes subglobosus</name>
    <dbReference type="NCBI Taxonomy" id="1547892"/>
    <lineage>
        <taxon>Bacteria</taxon>
        <taxon>Bacillati</taxon>
        <taxon>Actinomycetota</taxon>
        <taxon>Actinomycetes</taxon>
        <taxon>Micromonosporales</taxon>
        <taxon>Micromonosporaceae</taxon>
        <taxon>Actinoplanes</taxon>
    </lineage>
</organism>
<sequence>MSSLASLYIVDVGDLPAIVSATDLEEAVEEYGEEIGEGYTWSGDVLLNVLENLEESGIRLESAGLRESSEAIGADLGETTLIGSDAKALLGRLDPAAHRPGDLLDGPIDLGLDDEEAGHAMADTLSLLRDTIASLGDDQVLLVSID</sequence>
<evidence type="ECO:0000313" key="1">
    <source>
        <dbReference type="EMBL" id="MFC4065941.1"/>
    </source>
</evidence>
<dbReference type="EMBL" id="JBHSBL010000013">
    <property type="protein sequence ID" value="MFC4065941.1"/>
    <property type="molecule type" value="Genomic_DNA"/>
</dbReference>
<accession>A0ABV8IQJ4</accession>
<reference evidence="2" key="1">
    <citation type="journal article" date="2019" name="Int. J. Syst. Evol. Microbiol.">
        <title>The Global Catalogue of Microorganisms (GCM) 10K type strain sequencing project: providing services to taxonomists for standard genome sequencing and annotation.</title>
        <authorList>
            <consortium name="The Broad Institute Genomics Platform"/>
            <consortium name="The Broad Institute Genome Sequencing Center for Infectious Disease"/>
            <person name="Wu L."/>
            <person name="Ma J."/>
        </authorList>
    </citation>
    <scope>NUCLEOTIDE SEQUENCE [LARGE SCALE GENOMIC DNA]</scope>
    <source>
        <strain evidence="2">TBRC 5832</strain>
    </source>
</reference>
<proteinExistence type="predicted"/>
<dbReference type="Proteomes" id="UP001595867">
    <property type="component" value="Unassembled WGS sequence"/>
</dbReference>
<comment type="caution">
    <text evidence="1">The sequence shown here is derived from an EMBL/GenBank/DDBJ whole genome shotgun (WGS) entry which is preliminary data.</text>
</comment>
<evidence type="ECO:0000313" key="2">
    <source>
        <dbReference type="Proteomes" id="UP001595867"/>
    </source>
</evidence>
<gene>
    <name evidence="1" type="ORF">ACFO0C_13445</name>
</gene>